<dbReference type="AlphaFoldDB" id="A0A1G1L2F9"/>
<evidence type="ECO:0000313" key="1">
    <source>
        <dbReference type="EMBL" id="OGW99340.1"/>
    </source>
</evidence>
<name>A0A1G1L2F9_9BACT</name>
<accession>A0A1G1L2F9</accession>
<proteinExistence type="predicted"/>
<gene>
    <name evidence="1" type="ORF">A3G33_05995</name>
</gene>
<sequence length="122" mass="14674">MNTKKNNKSAVEWRRICSTITEDSVRVAVPRAFLSILIHFFHHVSDAMAGDDRPDHGLAMMRRGRAHYRIPFYHLYGKLKRAEKRMSESRHRKALQFFDRYLKLSEEQDKQFRERLKKLNKQ</sequence>
<dbReference type="Proteomes" id="UP000178187">
    <property type="component" value="Unassembled WGS sequence"/>
</dbReference>
<organism evidence="1 2">
    <name type="scientific">Candidatus Danuiimicrobium aquiferis</name>
    <dbReference type="NCBI Taxonomy" id="1801832"/>
    <lineage>
        <taxon>Bacteria</taxon>
        <taxon>Pseudomonadati</taxon>
        <taxon>Candidatus Omnitrophota</taxon>
        <taxon>Candidatus Danuiimicrobium</taxon>
    </lineage>
</organism>
<reference evidence="1 2" key="1">
    <citation type="journal article" date="2016" name="Nat. Commun.">
        <title>Thousands of microbial genomes shed light on interconnected biogeochemical processes in an aquifer system.</title>
        <authorList>
            <person name="Anantharaman K."/>
            <person name="Brown C.T."/>
            <person name="Hug L.A."/>
            <person name="Sharon I."/>
            <person name="Castelle C.J."/>
            <person name="Probst A.J."/>
            <person name="Thomas B.C."/>
            <person name="Singh A."/>
            <person name="Wilkins M.J."/>
            <person name="Karaoz U."/>
            <person name="Brodie E.L."/>
            <person name="Williams K.H."/>
            <person name="Hubbard S.S."/>
            <person name="Banfield J.F."/>
        </authorList>
    </citation>
    <scope>NUCLEOTIDE SEQUENCE [LARGE SCALE GENOMIC DNA]</scope>
</reference>
<protein>
    <submittedName>
        <fullName evidence="1">Uncharacterized protein</fullName>
    </submittedName>
</protein>
<dbReference type="EMBL" id="MHFR01000009">
    <property type="protein sequence ID" value="OGW99340.1"/>
    <property type="molecule type" value="Genomic_DNA"/>
</dbReference>
<evidence type="ECO:0000313" key="2">
    <source>
        <dbReference type="Proteomes" id="UP000178187"/>
    </source>
</evidence>
<comment type="caution">
    <text evidence="1">The sequence shown here is derived from an EMBL/GenBank/DDBJ whole genome shotgun (WGS) entry which is preliminary data.</text>
</comment>